<name>A0A814JRN4_ADIRI</name>
<sequence length="395" mass="44413">METITDADATHICETSTWLKEAITVIGGNGTGSELNQLAEPNGLFVNSQSSVYVVDSLNNRIIKWDEKGGQSFIVTGSNGKGRLNNQLDCPTAIYVDAKENIYIAGSANERVQKRSKNSTYADTIIEQLGHGNCSGLYITKWRAGAQSGERLIRTYASTVIHINEKTGDIYIASRTDNAIKQFTSYGLLIYQMRKDIDRNSFGLVTKVDGPSGNSFIFIADTENHRILQYYLNKRFQLKTIARISKQAGSRSNQLDKPKKVRLDTHGNLFVLDSNNRRVQKFSIINSSTYVHPSRPNSPDTLRNRIHLLYLKSLHSSSNSKVCGGIDKPNERGRVVSDTIYPQPIFEEAQRPARYNIHRHSHMTFVHSVPQRISGYDPRVARTRFRSKFKIGPKG</sequence>
<dbReference type="Gene3D" id="2.40.10.500">
    <property type="match status" value="1"/>
</dbReference>
<dbReference type="PANTHER" id="PTHR24104:SF25">
    <property type="entry name" value="PROTEIN LIN-41"/>
    <property type="match status" value="1"/>
</dbReference>
<organism evidence="1 2">
    <name type="scientific">Adineta ricciae</name>
    <name type="common">Rotifer</name>
    <dbReference type="NCBI Taxonomy" id="249248"/>
    <lineage>
        <taxon>Eukaryota</taxon>
        <taxon>Metazoa</taxon>
        <taxon>Spiralia</taxon>
        <taxon>Gnathifera</taxon>
        <taxon>Rotifera</taxon>
        <taxon>Eurotatoria</taxon>
        <taxon>Bdelloidea</taxon>
        <taxon>Adinetida</taxon>
        <taxon>Adinetidae</taxon>
        <taxon>Adineta</taxon>
    </lineage>
</organism>
<evidence type="ECO:0000313" key="2">
    <source>
        <dbReference type="Proteomes" id="UP000663828"/>
    </source>
</evidence>
<dbReference type="Gene3D" id="2.120.10.30">
    <property type="entry name" value="TolB, C-terminal domain"/>
    <property type="match status" value="1"/>
</dbReference>
<proteinExistence type="predicted"/>
<dbReference type="EMBL" id="CAJNOR010000931">
    <property type="protein sequence ID" value="CAF1039262.1"/>
    <property type="molecule type" value="Genomic_DNA"/>
</dbReference>
<gene>
    <name evidence="1" type="ORF">XAT740_LOCUS15173</name>
</gene>
<dbReference type="InterPro" id="IPR050952">
    <property type="entry name" value="TRIM-NHL_E3_ligases"/>
</dbReference>
<keyword evidence="2" id="KW-1185">Reference proteome</keyword>
<reference evidence="1" key="1">
    <citation type="submission" date="2021-02" db="EMBL/GenBank/DDBJ databases">
        <authorList>
            <person name="Nowell W R."/>
        </authorList>
    </citation>
    <scope>NUCLEOTIDE SEQUENCE</scope>
</reference>
<evidence type="ECO:0000313" key="1">
    <source>
        <dbReference type="EMBL" id="CAF1039262.1"/>
    </source>
</evidence>
<dbReference type="AlphaFoldDB" id="A0A814JRN4"/>
<dbReference type="CDD" id="cd05819">
    <property type="entry name" value="NHL"/>
    <property type="match status" value="1"/>
</dbReference>
<dbReference type="PANTHER" id="PTHR24104">
    <property type="entry name" value="E3 UBIQUITIN-PROTEIN LIGASE NHLRC1-RELATED"/>
    <property type="match status" value="1"/>
</dbReference>
<comment type="caution">
    <text evidence="1">The sequence shown here is derived from an EMBL/GenBank/DDBJ whole genome shotgun (WGS) entry which is preliminary data.</text>
</comment>
<protein>
    <submittedName>
        <fullName evidence="1">Uncharacterized protein</fullName>
    </submittedName>
</protein>
<dbReference type="InterPro" id="IPR011042">
    <property type="entry name" value="6-blade_b-propeller_TolB-like"/>
</dbReference>
<dbReference type="SUPFAM" id="SSF101898">
    <property type="entry name" value="NHL repeat"/>
    <property type="match status" value="1"/>
</dbReference>
<dbReference type="GO" id="GO:0008270">
    <property type="term" value="F:zinc ion binding"/>
    <property type="evidence" value="ECO:0007669"/>
    <property type="project" value="UniProtKB-KW"/>
</dbReference>
<dbReference type="Proteomes" id="UP000663828">
    <property type="component" value="Unassembled WGS sequence"/>
</dbReference>
<accession>A0A814JRN4</accession>